<dbReference type="InterPro" id="IPR001810">
    <property type="entry name" value="F-box_dom"/>
</dbReference>
<dbReference type="Pfam" id="PF12937">
    <property type="entry name" value="F-box-like"/>
    <property type="match status" value="1"/>
</dbReference>
<feature type="region of interest" description="Disordered" evidence="2">
    <location>
        <begin position="33"/>
        <end position="224"/>
    </location>
</feature>
<evidence type="ECO:0000256" key="2">
    <source>
        <dbReference type="SAM" id="MobiDB-lite"/>
    </source>
</evidence>
<dbReference type="InterPro" id="IPR052283">
    <property type="entry name" value="GenomicStab_NeuMorph_Reg"/>
</dbReference>
<dbReference type="PANTHER" id="PTHR15739">
    <property type="entry name" value="ZINC FINGER PROTEIN"/>
    <property type="match status" value="1"/>
</dbReference>
<dbReference type="InterPro" id="IPR036047">
    <property type="entry name" value="F-box-like_dom_sf"/>
</dbReference>
<evidence type="ECO:0000313" key="4">
    <source>
        <dbReference type="EMBL" id="KAK2092681.1"/>
    </source>
</evidence>
<gene>
    <name evidence="4" type="primary">FBXO41_2</name>
    <name evidence="4" type="ORF">P7K49_029210</name>
</gene>
<dbReference type="InterPro" id="IPR032675">
    <property type="entry name" value="LRR_dom_sf"/>
</dbReference>
<feature type="domain" description="F-box" evidence="3">
    <location>
        <begin position="239"/>
        <end position="276"/>
    </location>
</feature>
<dbReference type="PANTHER" id="PTHR15739:SF4">
    <property type="entry name" value="F-BOX ONLY PROTEIN 41"/>
    <property type="match status" value="1"/>
</dbReference>
<evidence type="ECO:0000256" key="1">
    <source>
        <dbReference type="ARBA" id="ARBA00022786"/>
    </source>
</evidence>
<keyword evidence="1" id="KW-0833">Ubl conjugation pathway</keyword>
<organism evidence="4 5">
    <name type="scientific">Saguinus oedipus</name>
    <name type="common">Cotton-top tamarin</name>
    <name type="synonym">Oedipomidas oedipus</name>
    <dbReference type="NCBI Taxonomy" id="9490"/>
    <lineage>
        <taxon>Eukaryota</taxon>
        <taxon>Metazoa</taxon>
        <taxon>Chordata</taxon>
        <taxon>Craniata</taxon>
        <taxon>Vertebrata</taxon>
        <taxon>Euteleostomi</taxon>
        <taxon>Mammalia</taxon>
        <taxon>Eutheria</taxon>
        <taxon>Euarchontoglires</taxon>
        <taxon>Primates</taxon>
        <taxon>Haplorrhini</taxon>
        <taxon>Platyrrhini</taxon>
        <taxon>Cebidae</taxon>
        <taxon>Callitrichinae</taxon>
        <taxon>Saguinus</taxon>
    </lineage>
</organism>
<keyword evidence="5" id="KW-1185">Reference proteome</keyword>
<accession>A0ABQ9U6J5</accession>
<dbReference type="Gene3D" id="3.80.10.10">
    <property type="entry name" value="Ribonuclease Inhibitor"/>
    <property type="match status" value="1"/>
</dbReference>
<dbReference type="EMBL" id="JASSZA010000015">
    <property type="protein sequence ID" value="KAK2092681.1"/>
    <property type="molecule type" value="Genomic_DNA"/>
</dbReference>
<comment type="caution">
    <text evidence="4">The sequence shown here is derived from an EMBL/GenBank/DDBJ whole genome shotgun (WGS) entry which is preliminary data.</text>
</comment>
<feature type="region of interest" description="Disordered" evidence="2">
    <location>
        <begin position="1"/>
        <end position="20"/>
    </location>
</feature>
<dbReference type="Proteomes" id="UP001266305">
    <property type="component" value="Unassembled WGS sequence"/>
</dbReference>
<evidence type="ECO:0000259" key="3">
    <source>
        <dbReference type="Pfam" id="PF12937"/>
    </source>
</evidence>
<dbReference type="CDD" id="cd22109">
    <property type="entry name" value="F-box_FBXO41"/>
    <property type="match status" value="1"/>
</dbReference>
<proteinExistence type="predicted"/>
<protein>
    <submittedName>
        <fullName evidence="4">F-box only protein 41</fullName>
    </submittedName>
</protein>
<sequence>MAPLPAQGKPRAQPTPCSLPLPWKDPLAYLGLVSSSAPTLPGSPVSAFPHPEGGLPSADGRGRVGSLGRPGASHPLLCGPPCLRASSRVPAASQSSGCYDSDSLELPRPEEGVPEDSGPGGLGTRAQAANGGSERSQPPRSSGLRRQAIQNWQRRPRRHSTEGEEGDVSDVGSRTTESEAEGPLDAPRPGPAMAGPLSSCRLSARPEGGSGRGRRAERGSPSRSNEVISPEILKMRAALFCIFTYLDTRTLLHAAEVCRDWRFVARHPAVWTRVLLENARVCSKGWPTSSQPSSDPFISKYPSPPPQFLAMLAQWCTQAHSLTLQNLKPRQRGKKESKEEYARSTRGCLEAGLESLLKAAGGNLLILRISHCPNILTDRSLWLASCYCRALQAVTYSPGSHKIPRHGIVSARVLKQKGPKSSMAEGKEASARAQTTRVGDSSFLLPVIQCAFCNTLGRACHYSPASISTAPCPDPSVIDFAGSS</sequence>
<name>A0ABQ9U6J5_SAGOE</name>
<reference evidence="4 5" key="1">
    <citation type="submission" date="2023-05" db="EMBL/GenBank/DDBJ databases">
        <title>B98-5 Cell Line De Novo Hybrid Assembly: An Optical Mapping Approach.</title>
        <authorList>
            <person name="Kananen K."/>
            <person name="Auerbach J.A."/>
            <person name="Kautto E."/>
            <person name="Blachly J.S."/>
        </authorList>
    </citation>
    <scope>NUCLEOTIDE SEQUENCE [LARGE SCALE GENOMIC DNA]</scope>
    <source>
        <strain evidence="4">B95-8</strain>
        <tissue evidence="4">Cell line</tissue>
    </source>
</reference>
<dbReference type="SUPFAM" id="SSF81383">
    <property type="entry name" value="F-box domain"/>
    <property type="match status" value="1"/>
</dbReference>
<evidence type="ECO:0000313" key="5">
    <source>
        <dbReference type="Proteomes" id="UP001266305"/>
    </source>
</evidence>